<dbReference type="InterPro" id="IPR011701">
    <property type="entry name" value="MFS"/>
</dbReference>
<dbReference type="Proteomes" id="UP000587415">
    <property type="component" value="Unassembled WGS sequence"/>
</dbReference>
<feature type="transmembrane region" description="Helical" evidence="7">
    <location>
        <begin position="271"/>
        <end position="290"/>
    </location>
</feature>
<evidence type="ECO:0000256" key="1">
    <source>
        <dbReference type="ARBA" id="ARBA00004651"/>
    </source>
</evidence>
<feature type="transmembrane region" description="Helical" evidence="7">
    <location>
        <begin position="334"/>
        <end position="352"/>
    </location>
</feature>
<feature type="transmembrane region" description="Helical" evidence="7">
    <location>
        <begin position="140"/>
        <end position="158"/>
    </location>
</feature>
<dbReference type="RefSeq" id="WP_168045419.1">
    <property type="nucleotide sequence ID" value="NZ_JAATJM010000001.1"/>
</dbReference>
<dbReference type="NCBIfam" id="TIGR00711">
    <property type="entry name" value="efflux_EmrB"/>
    <property type="match status" value="1"/>
</dbReference>
<feature type="transmembrane region" description="Helical" evidence="7">
    <location>
        <begin position="170"/>
        <end position="191"/>
    </location>
</feature>
<feature type="transmembrane region" description="Helical" evidence="7">
    <location>
        <begin position="302"/>
        <end position="322"/>
    </location>
</feature>
<keyword evidence="3" id="KW-1003">Cell membrane</keyword>
<dbReference type="Pfam" id="PF07690">
    <property type="entry name" value="MFS_1"/>
    <property type="match status" value="1"/>
</dbReference>
<dbReference type="CDD" id="cd17321">
    <property type="entry name" value="MFS_MMR_MDR_like"/>
    <property type="match status" value="1"/>
</dbReference>
<dbReference type="GO" id="GO:0022857">
    <property type="term" value="F:transmembrane transporter activity"/>
    <property type="evidence" value="ECO:0007669"/>
    <property type="project" value="InterPro"/>
</dbReference>
<dbReference type="Gene3D" id="1.20.1250.20">
    <property type="entry name" value="MFS general substrate transporter like domains"/>
    <property type="match status" value="1"/>
</dbReference>
<feature type="transmembrane region" description="Helical" evidence="7">
    <location>
        <begin position="50"/>
        <end position="69"/>
    </location>
</feature>
<dbReference type="InterPro" id="IPR020846">
    <property type="entry name" value="MFS_dom"/>
</dbReference>
<feature type="transmembrane region" description="Helical" evidence="7">
    <location>
        <begin position="227"/>
        <end position="250"/>
    </location>
</feature>
<feature type="transmembrane region" description="Helical" evidence="7">
    <location>
        <begin position="203"/>
        <end position="221"/>
    </location>
</feature>
<organism evidence="9 10">
    <name type="scientific">Brevundimonas alba</name>
    <dbReference type="NCBI Taxonomy" id="74314"/>
    <lineage>
        <taxon>Bacteria</taxon>
        <taxon>Pseudomonadati</taxon>
        <taxon>Pseudomonadota</taxon>
        <taxon>Alphaproteobacteria</taxon>
        <taxon>Caulobacterales</taxon>
        <taxon>Caulobacteraceae</taxon>
        <taxon>Brevundimonas</taxon>
    </lineage>
</organism>
<evidence type="ECO:0000256" key="2">
    <source>
        <dbReference type="ARBA" id="ARBA00022448"/>
    </source>
</evidence>
<comment type="subcellular location">
    <subcellularLocation>
        <location evidence="1">Cell membrane</location>
        <topology evidence="1">Multi-pass membrane protein</topology>
    </subcellularLocation>
</comment>
<keyword evidence="10" id="KW-1185">Reference proteome</keyword>
<feature type="transmembrane region" description="Helical" evidence="7">
    <location>
        <begin position="364"/>
        <end position="386"/>
    </location>
</feature>
<dbReference type="GO" id="GO:0005886">
    <property type="term" value="C:plasma membrane"/>
    <property type="evidence" value="ECO:0007669"/>
    <property type="project" value="UniProtKB-SubCell"/>
</dbReference>
<keyword evidence="4 7" id="KW-0812">Transmembrane</keyword>
<feature type="transmembrane region" description="Helical" evidence="7">
    <location>
        <begin position="107"/>
        <end position="128"/>
    </location>
</feature>
<dbReference type="EMBL" id="JAATJM010000001">
    <property type="protein sequence ID" value="NJC40548.1"/>
    <property type="molecule type" value="Genomic_DNA"/>
</dbReference>
<accession>A0A7X5YIG3</accession>
<dbReference type="PANTHER" id="PTHR42718">
    <property type="entry name" value="MAJOR FACILITATOR SUPERFAMILY MULTIDRUG TRANSPORTER MFSC"/>
    <property type="match status" value="1"/>
</dbReference>
<feature type="transmembrane region" description="Helical" evidence="7">
    <location>
        <begin position="15"/>
        <end position="38"/>
    </location>
</feature>
<name>A0A7X5YIG3_9CAUL</name>
<dbReference type="AlphaFoldDB" id="A0A7X5YIG3"/>
<dbReference type="PRINTS" id="PR01036">
    <property type="entry name" value="TCRTETB"/>
</dbReference>
<evidence type="ECO:0000256" key="4">
    <source>
        <dbReference type="ARBA" id="ARBA00022692"/>
    </source>
</evidence>
<dbReference type="InterPro" id="IPR036259">
    <property type="entry name" value="MFS_trans_sf"/>
</dbReference>
<dbReference type="SUPFAM" id="SSF103473">
    <property type="entry name" value="MFS general substrate transporter"/>
    <property type="match status" value="2"/>
</dbReference>
<feature type="transmembrane region" description="Helical" evidence="7">
    <location>
        <begin position="81"/>
        <end position="101"/>
    </location>
</feature>
<protein>
    <submittedName>
        <fullName evidence="9">EmrB/QacA subfamily drug resistance transporter</fullName>
    </submittedName>
</protein>
<gene>
    <name evidence="9" type="ORF">GGQ87_000806</name>
</gene>
<sequence length="483" mass="48919">MADVDQPLSAARKRWILAATVLGSSLTFIDGSALGVALPAIQRDLAAGTAAVQWVTNAYLLTLGALVLIGGAAGDRFGRRLVFLIGVAVFALASVACGLAPTVELLIAGRAVQGVGAALLTPGALAVIGSAFPPEERGKAFGTWAGAGALFGMIGPLLGGWLADAADWRFIFWINVPLAALTAALTLKAVPESRDDSAKGLDWRGALLAMSGLAALTWALTAAPDLGWSNAMILSGLIGGVLLLAAFLFAEARERHPMMPLGLFRSPVFSGINLLTLLLYFALGGAMFFLPFDLIRVHGWSATKAGAAMLPFAVIMSLFSGYAGRLADRFGARLSLSLGPILAGVGLALLALPAPGAGYVDGPLAGMTVMAIGMTLAVGPLTASVMGAVPEGHTGVASGINNAVARVAGLLAIALLGVILSSVFVSGVDSPDARALLGQVMAGADLEPAARDAFHAAFRAVILTCAGLAVLSGVIGGLTAPRR</sequence>
<evidence type="ECO:0000313" key="10">
    <source>
        <dbReference type="Proteomes" id="UP000587415"/>
    </source>
</evidence>
<feature type="domain" description="Major facilitator superfamily (MFS) profile" evidence="8">
    <location>
        <begin position="16"/>
        <end position="483"/>
    </location>
</feature>
<dbReference type="PANTHER" id="PTHR42718:SF42">
    <property type="entry name" value="EXPORT PROTEIN"/>
    <property type="match status" value="1"/>
</dbReference>
<proteinExistence type="predicted"/>
<dbReference type="InterPro" id="IPR004638">
    <property type="entry name" value="EmrB-like"/>
</dbReference>
<keyword evidence="2" id="KW-0813">Transport</keyword>
<dbReference type="PROSITE" id="PS50850">
    <property type="entry name" value="MFS"/>
    <property type="match status" value="1"/>
</dbReference>
<evidence type="ECO:0000256" key="5">
    <source>
        <dbReference type="ARBA" id="ARBA00022989"/>
    </source>
</evidence>
<evidence type="ECO:0000313" key="9">
    <source>
        <dbReference type="EMBL" id="NJC40548.1"/>
    </source>
</evidence>
<evidence type="ECO:0000256" key="7">
    <source>
        <dbReference type="SAM" id="Phobius"/>
    </source>
</evidence>
<reference evidence="9 10" key="1">
    <citation type="submission" date="2020-03" db="EMBL/GenBank/DDBJ databases">
        <title>Genomic Encyclopedia of Type Strains, Phase IV (KMG-IV): sequencing the most valuable type-strain genomes for metagenomic binning, comparative biology and taxonomic classification.</title>
        <authorList>
            <person name="Goeker M."/>
        </authorList>
    </citation>
    <scope>NUCLEOTIDE SEQUENCE [LARGE SCALE GENOMIC DNA]</scope>
    <source>
        <strain evidence="9 10">DSM 4736</strain>
    </source>
</reference>
<keyword evidence="6 7" id="KW-0472">Membrane</keyword>
<comment type="caution">
    <text evidence="9">The sequence shown here is derived from an EMBL/GenBank/DDBJ whole genome shotgun (WGS) entry which is preliminary data.</text>
</comment>
<feature type="transmembrane region" description="Helical" evidence="7">
    <location>
        <begin position="407"/>
        <end position="428"/>
    </location>
</feature>
<keyword evidence="5 7" id="KW-1133">Transmembrane helix</keyword>
<dbReference type="Gene3D" id="1.20.1720.10">
    <property type="entry name" value="Multidrug resistance protein D"/>
    <property type="match status" value="1"/>
</dbReference>
<evidence type="ECO:0000256" key="6">
    <source>
        <dbReference type="ARBA" id="ARBA00023136"/>
    </source>
</evidence>
<feature type="transmembrane region" description="Helical" evidence="7">
    <location>
        <begin position="456"/>
        <end position="480"/>
    </location>
</feature>
<evidence type="ECO:0000259" key="8">
    <source>
        <dbReference type="PROSITE" id="PS50850"/>
    </source>
</evidence>
<evidence type="ECO:0000256" key="3">
    <source>
        <dbReference type="ARBA" id="ARBA00022475"/>
    </source>
</evidence>